<evidence type="ECO:0000313" key="3">
    <source>
        <dbReference type="Proteomes" id="UP001241110"/>
    </source>
</evidence>
<keyword evidence="2" id="KW-0378">Hydrolase</keyword>
<evidence type="ECO:0000259" key="1">
    <source>
        <dbReference type="Pfam" id="PF12697"/>
    </source>
</evidence>
<protein>
    <submittedName>
        <fullName evidence="2">Alpha/beta hydrolase</fullName>
    </submittedName>
</protein>
<proteinExistence type="predicted"/>
<accession>A0AAE3QS09</accession>
<dbReference type="RefSeq" id="WP_313981395.1">
    <property type="nucleotide sequence ID" value="NZ_JASJOS010000007.1"/>
</dbReference>
<gene>
    <name evidence="2" type="ORF">QNI16_17820</name>
</gene>
<name>A0AAE3QS09_9BACT</name>
<dbReference type="InterPro" id="IPR000073">
    <property type="entry name" value="AB_hydrolase_1"/>
</dbReference>
<dbReference type="InterPro" id="IPR029058">
    <property type="entry name" value="AB_hydrolase_fold"/>
</dbReference>
<dbReference type="EMBL" id="JASJOS010000007">
    <property type="protein sequence ID" value="MDJ1482368.1"/>
    <property type="molecule type" value="Genomic_DNA"/>
</dbReference>
<sequence>MIYLFSGLGADHRVFQFLDLKDYPTKTIEWVLPFPSETLELYAQRLIHEQIQQKDNLILIGVSFGGIVVTEVAKILKPRRVILISSVKNKHELPIYYRWIGMLQLDRWIPARWLLTPTLLTYYSFGVRSKQEIDLLNDILRNTDPIFLKWAIRQILTWQSIQKIENLVHIHGDKDRILPYKYTRNTIPIHAGGHLMIIRQVTQINAFISKLI</sequence>
<dbReference type="Proteomes" id="UP001241110">
    <property type="component" value="Unassembled WGS sequence"/>
</dbReference>
<comment type="caution">
    <text evidence="2">The sequence shown here is derived from an EMBL/GenBank/DDBJ whole genome shotgun (WGS) entry which is preliminary data.</text>
</comment>
<dbReference type="AlphaFoldDB" id="A0AAE3QS09"/>
<evidence type="ECO:0000313" key="2">
    <source>
        <dbReference type="EMBL" id="MDJ1482368.1"/>
    </source>
</evidence>
<reference evidence="2" key="1">
    <citation type="submission" date="2023-05" db="EMBL/GenBank/DDBJ databases">
        <authorList>
            <person name="Zhang X."/>
        </authorList>
    </citation>
    <scope>NUCLEOTIDE SEQUENCE</scope>
    <source>
        <strain evidence="2">YF14B1</strain>
    </source>
</reference>
<dbReference type="Gene3D" id="3.40.50.1820">
    <property type="entry name" value="alpha/beta hydrolase"/>
    <property type="match status" value="1"/>
</dbReference>
<dbReference type="SUPFAM" id="SSF53474">
    <property type="entry name" value="alpha/beta-Hydrolases"/>
    <property type="match status" value="1"/>
</dbReference>
<dbReference type="GO" id="GO:0016787">
    <property type="term" value="F:hydrolase activity"/>
    <property type="evidence" value="ECO:0007669"/>
    <property type="project" value="UniProtKB-KW"/>
</dbReference>
<feature type="domain" description="AB hydrolase-1" evidence="1">
    <location>
        <begin position="40"/>
        <end position="196"/>
    </location>
</feature>
<organism evidence="2 3">
    <name type="scientific">Xanthocytophaga flava</name>
    <dbReference type="NCBI Taxonomy" id="3048013"/>
    <lineage>
        <taxon>Bacteria</taxon>
        <taxon>Pseudomonadati</taxon>
        <taxon>Bacteroidota</taxon>
        <taxon>Cytophagia</taxon>
        <taxon>Cytophagales</taxon>
        <taxon>Rhodocytophagaceae</taxon>
        <taxon>Xanthocytophaga</taxon>
    </lineage>
</organism>
<dbReference type="Pfam" id="PF12697">
    <property type="entry name" value="Abhydrolase_6"/>
    <property type="match status" value="1"/>
</dbReference>